<dbReference type="InterPro" id="IPR005835">
    <property type="entry name" value="NTP_transferase_dom"/>
</dbReference>
<evidence type="ECO:0000256" key="2">
    <source>
        <dbReference type="ARBA" id="ARBA00010480"/>
    </source>
</evidence>
<dbReference type="Pfam" id="PF00483">
    <property type="entry name" value="NTP_transferase"/>
    <property type="match status" value="1"/>
</dbReference>
<evidence type="ECO:0000259" key="10">
    <source>
        <dbReference type="Pfam" id="PF00483"/>
    </source>
</evidence>
<name>A0A328ASH8_9CAUL</name>
<dbReference type="EMBL" id="QFYR01000001">
    <property type="protein sequence ID" value="RAK57499.1"/>
    <property type="molecule type" value="Genomic_DNA"/>
</dbReference>
<dbReference type="Proteomes" id="UP000249725">
    <property type="component" value="Unassembled WGS sequence"/>
</dbReference>
<dbReference type="InterPro" id="IPR005907">
    <property type="entry name" value="G1P_thy_trans_s"/>
</dbReference>
<comment type="similarity">
    <text evidence="2 9">Belongs to the glucose-1-phosphate thymidylyltransferase family.</text>
</comment>
<keyword evidence="5 9" id="KW-0548">Nucleotidyltransferase</keyword>
<feature type="domain" description="Nucleotidyl transferase" evidence="10">
    <location>
        <begin position="4"/>
        <end position="237"/>
    </location>
</feature>
<accession>A0A328ASH8</accession>
<comment type="function">
    <text evidence="9">Catalyzes the formation of dTDP-glucose, from dTTP and glucose 1-phosphate, as well as its pyrophosphorolysis.</text>
</comment>
<dbReference type="PANTHER" id="PTHR43532">
    <property type="entry name" value="GLUCOSE-1-PHOSPHATE THYMIDYLYLTRANSFERASE"/>
    <property type="match status" value="1"/>
</dbReference>
<evidence type="ECO:0000256" key="5">
    <source>
        <dbReference type="ARBA" id="ARBA00022695"/>
    </source>
</evidence>
<dbReference type="CDD" id="cd02538">
    <property type="entry name" value="G1P_TT_short"/>
    <property type="match status" value="1"/>
</dbReference>
<reference evidence="12" key="1">
    <citation type="submission" date="2018-05" db="EMBL/GenBank/DDBJ databases">
        <authorList>
            <person name="Li X."/>
        </authorList>
    </citation>
    <scope>NUCLEOTIDE SEQUENCE [LARGE SCALE GENOMIC DNA]</scope>
    <source>
        <strain evidence="12">YIM 73061</strain>
    </source>
</reference>
<dbReference type="InterPro" id="IPR029044">
    <property type="entry name" value="Nucleotide-diphossugar_trans"/>
</dbReference>
<evidence type="ECO:0000256" key="9">
    <source>
        <dbReference type="RuleBase" id="RU003706"/>
    </source>
</evidence>
<dbReference type="SUPFAM" id="SSF53448">
    <property type="entry name" value="Nucleotide-diphospho-sugar transferases"/>
    <property type="match status" value="1"/>
</dbReference>
<protein>
    <recommendedName>
        <fullName evidence="3 9">Glucose-1-phosphate thymidylyltransferase</fullName>
        <ecNumber evidence="3 9">2.7.7.24</ecNumber>
    </recommendedName>
</protein>
<dbReference type="FunFam" id="3.90.550.10:FF:000023">
    <property type="entry name" value="Glucose-1-phosphate thymidylyltransferase"/>
    <property type="match status" value="1"/>
</dbReference>
<organism evidence="11 12">
    <name type="scientific">Phenylobacterium deserti</name>
    <dbReference type="NCBI Taxonomy" id="1914756"/>
    <lineage>
        <taxon>Bacteria</taxon>
        <taxon>Pseudomonadati</taxon>
        <taxon>Pseudomonadota</taxon>
        <taxon>Alphaproteobacteria</taxon>
        <taxon>Caulobacterales</taxon>
        <taxon>Caulobacteraceae</taxon>
        <taxon>Phenylobacterium</taxon>
    </lineage>
</organism>
<dbReference type="PANTHER" id="PTHR43532:SF1">
    <property type="entry name" value="GLUCOSE-1-PHOSPHATE THYMIDYLYLTRANSFERASE 1"/>
    <property type="match status" value="1"/>
</dbReference>
<evidence type="ECO:0000256" key="6">
    <source>
        <dbReference type="ARBA" id="ARBA00022723"/>
    </source>
</evidence>
<dbReference type="RefSeq" id="WP_111513951.1">
    <property type="nucleotide sequence ID" value="NZ_QFYR01000001.1"/>
</dbReference>
<dbReference type="OrthoDB" id="9803871at2"/>
<comment type="caution">
    <text evidence="11">The sequence shown here is derived from an EMBL/GenBank/DDBJ whole genome shotgun (WGS) entry which is preliminary data.</text>
</comment>
<gene>
    <name evidence="11" type="primary">rfbA</name>
    <name evidence="11" type="ORF">DJ018_06055</name>
</gene>
<dbReference type="GO" id="GO:0008879">
    <property type="term" value="F:glucose-1-phosphate thymidylyltransferase activity"/>
    <property type="evidence" value="ECO:0007669"/>
    <property type="project" value="UniProtKB-EC"/>
</dbReference>
<keyword evidence="4 9" id="KW-0808">Transferase</keyword>
<dbReference type="NCBIfam" id="TIGR01207">
    <property type="entry name" value="rmlA"/>
    <property type="match status" value="1"/>
</dbReference>
<dbReference type="EC" id="2.7.7.24" evidence="3 9"/>
<evidence type="ECO:0000313" key="12">
    <source>
        <dbReference type="Proteomes" id="UP000249725"/>
    </source>
</evidence>
<evidence type="ECO:0000313" key="11">
    <source>
        <dbReference type="EMBL" id="RAK57499.1"/>
    </source>
</evidence>
<proteinExistence type="inferred from homology"/>
<evidence type="ECO:0000256" key="8">
    <source>
        <dbReference type="ARBA" id="ARBA00049336"/>
    </source>
</evidence>
<dbReference type="GO" id="GO:0046872">
    <property type="term" value="F:metal ion binding"/>
    <property type="evidence" value="ECO:0007669"/>
    <property type="project" value="UniProtKB-KW"/>
</dbReference>
<keyword evidence="6 9" id="KW-0479">Metal-binding</keyword>
<sequence length="298" mass="32743">MRRGIILAGGSGTRLHPLTLATSKQLLPVYDKPMIYYPLSVLLLAGVREILIITTPDDQPSFKRLLGDGSQIGVRFEYVVQPTPGGLAEAYLLGEEFVGGEPSVLILGDNIFFGQNFGQMLRNAHARESGATVFGYPVQDPERYGVVELGPDNRALGIEEKPAKPKSNYAVTGLYFYDGRASQLARTLTRSARGELEITSLNQLYLEQGELHVELLGRGFAWEDAGTHDSLIQAGELIRTFEQRQGLRIGCIEEIAYRNGWIDAQQLSNLGAAQGKSEYGQYLRQLAERPPSADEAGE</sequence>
<comment type="cofactor">
    <cofactor evidence="1">
        <name>Mg(2+)</name>
        <dbReference type="ChEBI" id="CHEBI:18420"/>
    </cofactor>
</comment>
<keyword evidence="12" id="KW-1185">Reference proteome</keyword>
<evidence type="ECO:0000256" key="1">
    <source>
        <dbReference type="ARBA" id="ARBA00001946"/>
    </source>
</evidence>
<comment type="catalytic activity">
    <reaction evidence="8 9">
        <text>dTTP + alpha-D-glucose 1-phosphate + H(+) = dTDP-alpha-D-glucose + diphosphate</text>
        <dbReference type="Rhea" id="RHEA:15225"/>
        <dbReference type="ChEBI" id="CHEBI:15378"/>
        <dbReference type="ChEBI" id="CHEBI:33019"/>
        <dbReference type="ChEBI" id="CHEBI:37568"/>
        <dbReference type="ChEBI" id="CHEBI:57477"/>
        <dbReference type="ChEBI" id="CHEBI:58601"/>
        <dbReference type="EC" id="2.7.7.24"/>
    </reaction>
</comment>
<evidence type="ECO:0000256" key="3">
    <source>
        <dbReference type="ARBA" id="ARBA00012461"/>
    </source>
</evidence>
<keyword evidence="7 9" id="KW-0460">Magnesium</keyword>
<dbReference type="Gene3D" id="3.90.550.10">
    <property type="entry name" value="Spore Coat Polysaccharide Biosynthesis Protein SpsA, Chain A"/>
    <property type="match status" value="1"/>
</dbReference>
<evidence type="ECO:0000256" key="7">
    <source>
        <dbReference type="ARBA" id="ARBA00022842"/>
    </source>
</evidence>
<dbReference type="AlphaFoldDB" id="A0A328ASH8"/>
<evidence type="ECO:0000256" key="4">
    <source>
        <dbReference type="ARBA" id="ARBA00022679"/>
    </source>
</evidence>